<dbReference type="InterPro" id="IPR000182">
    <property type="entry name" value="GNAT_dom"/>
</dbReference>
<dbReference type="Gene3D" id="3.40.630.30">
    <property type="match status" value="1"/>
</dbReference>
<name>A0AAD9N921_9ANNE</name>
<dbReference type="CDD" id="cd04301">
    <property type="entry name" value="NAT_SF"/>
    <property type="match status" value="1"/>
</dbReference>
<comment type="pathway">
    <text evidence="1 6">Nucleotide-sugar biosynthesis; UDP-N-acetyl-alpha-D-glucosamine biosynthesis; N-acetyl-alpha-D-glucosamine 1-phosphate from alpha-D-glucosamine 6-phosphate (route I): step 1/2.</text>
</comment>
<evidence type="ECO:0000256" key="2">
    <source>
        <dbReference type="ARBA" id="ARBA00006048"/>
    </source>
</evidence>
<evidence type="ECO:0000313" key="8">
    <source>
        <dbReference type="EMBL" id="KAK2161350.1"/>
    </source>
</evidence>
<dbReference type="PANTHER" id="PTHR13355">
    <property type="entry name" value="GLUCOSAMINE 6-PHOSPHATE N-ACETYLTRANSFERASE"/>
    <property type="match status" value="1"/>
</dbReference>
<keyword evidence="4 6" id="KW-0012">Acyltransferase</keyword>
<comment type="similarity">
    <text evidence="2 6">Belongs to the acetyltransferase family. GNA1 subfamily.</text>
</comment>
<keyword evidence="9" id="KW-1185">Reference proteome</keyword>
<sequence length="186" mass="21225">MNGIDEKPLFNPELLRQIDWSVRKSSFKDGISPENPGKNLQLRPLMMDDYDQGFLNLLGQLTSVGEVTAAAFQKRFLAMKHCPNTYYVVVLEDTNKQQVIGSATLVIEQKFIHSTGCRGRIEDVVVSEDYRGQQLGKLLVETLTLLGKEVGCYKMSLECKEDNVRFYKCFGYTPDGQYFMVQRFSD</sequence>
<reference evidence="8" key="1">
    <citation type="journal article" date="2023" name="Mol. Biol. Evol.">
        <title>Third-Generation Sequencing Reveals the Adaptive Role of the Epigenome in Three Deep-Sea Polychaetes.</title>
        <authorList>
            <person name="Perez M."/>
            <person name="Aroh O."/>
            <person name="Sun Y."/>
            <person name="Lan Y."/>
            <person name="Juniper S.K."/>
            <person name="Young C.R."/>
            <person name="Angers B."/>
            <person name="Qian P.Y."/>
        </authorList>
    </citation>
    <scope>NUCLEOTIDE SEQUENCE</scope>
    <source>
        <strain evidence="8">P08H-3</strain>
    </source>
</reference>
<dbReference type="Proteomes" id="UP001208570">
    <property type="component" value="Unassembled WGS sequence"/>
</dbReference>
<comment type="caution">
    <text evidence="8">The sequence shown here is derived from an EMBL/GenBank/DDBJ whole genome shotgun (WGS) entry which is preliminary data.</text>
</comment>
<evidence type="ECO:0000256" key="6">
    <source>
        <dbReference type="RuleBase" id="RU365086"/>
    </source>
</evidence>
<dbReference type="GO" id="GO:0004343">
    <property type="term" value="F:glucosamine 6-phosphate N-acetyltransferase activity"/>
    <property type="evidence" value="ECO:0007669"/>
    <property type="project" value="UniProtKB-UniRule"/>
</dbReference>
<dbReference type="EMBL" id="JAODUP010000118">
    <property type="protein sequence ID" value="KAK2161350.1"/>
    <property type="molecule type" value="Genomic_DNA"/>
</dbReference>
<organism evidence="8 9">
    <name type="scientific">Paralvinella palmiformis</name>
    <dbReference type="NCBI Taxonomy" id="53620"/>
    <lineage>
        <taxon>Eukaryota</taxon>
        <taxon>Metazoa</taxon>
        <taxon>Spiralia</taxon>
        <taxon>Lophotrochozoa</taxon>
        <taxon>Annelida</taxon>
        <taxon>Polychaeta</taxon>
        <taxon>Sedentaria</taxon>
        <taxon>Canalipalpata</taxon>
        <taxon>Terebellida</taxon>
        <taxon>Terebelliformia</taxon>
        <taxon>Alvinellidae</taxon>
        <taxon>Paralvinella</taxon>
    </lineage>
</organism>
<dbReference type="AlphaFoldDB" id="A0AAD9N921"/>
<dbReference type="InterPro" id="IPR039143">
    <property type="entry name" value="GNPNAT1-like"/>
</dbReference>
<dbReference type="PANTHER" id="PTHR13355:SF11">
    <property type="entry name" value="GLUCOSAMINE 6-PHOSPHATE N-ACETYLTRANSFERASE"/>
    <property type="match status" value="1"/>
</dbReference>
<protein>
    <recommendedName>
        <fullName evidence="6">Glucosamine 6-phosphate N-acetyltransferase</fullName>
        <ecNumber evidence="6">2.3.1.4</ecNumber>
    </recommendedName>
</protein>
<evidence type="ECO:0000256" key="5">
    <source>
        <dbReference type="ARBA" id="ARBA00048964"/>
    </source>
</evidence>
<feature type="domain" description="N-acetyltransferase" evidence="7">
    <location>
        <begin position="40"/>
        <end position="186"/>
    </location>
</feature>
<dbReference type="InterPro" id="IPR016181">
    <property type="entry name" value="Acyl_CoA_acyltransferase"/>
</dbReference>
<evidence type="ECO:0000313" key="9">
    <source>
        <dbReference type="Proteomes" id="UP001208570"/>
    </source>
</evidence>
<evidence type="ECO:0000256" key="1">
    <source>
        <dbReference type="ARBA" id="ARBA00004832"/>
    </source>
</evidence>
<evidence type="ECO:0000256" key="3">
    <source>
        <dbReference type="ARBA" id="ARBA00022679"/>
    </source>
</evidence>
<gene>
    <name evidence="8" type="ORF">LSH36_118g03015</name>
</gene>
<dbReference type="SUPFAM" id="SSF55729">
    <property type="entry name" value="Acyl-CoA N-acyltransferases (Nat)"/>
    <property type="match status" value="1"/>
</dbReference>
<dbReference type="Pfam" id="PF00583">
    <property type="entry name" value="Acetyltransf_1"/>
    <property type="match status" value="1"/>
</dbReference>
<evidence type="ECO:0000256" key="4">
    <source>
        <dbReference type="ARBA" id="ARBA00023315"/>
    </source>
</evidence>
<accession>A0AAD9N921</accession>
<dbReference type="GO" id="GO:0006048">
    <property type="term" value="P:UDP-N-acetylglucosamine biosynthetic process"/>
    <property type="evidence" value="ECO:0007669"/>
    <property type="project" value="UniProtKB-UniRule"/>
</dbReference>
<dbReference type="FunFam" id="3.40.630.30:FF:000043">
    <property type="entry name" value="Glucosamine 6-phosphate N-acetyltransferase"/>
    <property type="match status" value="1"/>
</dbReference>
<dbReference type="EC" id="2.3.1.4" evidence="6"/>
<evidence type="ECO:0000259" key="7">
    <source>
        <dbReference type="PROSITE" id="PS51186"/>
    </source>
</evidence>
<comment type="catalytic activity">
    <reaction evidence="5 6">
        <text>D-glucosamine 6-phosphate + acetyl-CoA = N-acetyl-D-glucosamine 6-phosphate + CoA + H(+)</text>
        <dbReference type="Rhea" id="RHEA:10292"/>
        <dbReference type="ChEBI" id="CHEBI:15378"/>
        <dbReference type="ChEBI" id="CHEBI:57287"/>
        <dbReference type="ChEBI" id="CHEBI:57288"/>
        <dbReference type="ChEBI" id="CHEBI:57513"/>
        <dbReference type="ChEBI" id="CHEBI:58725"/>
        <dbReference type="EC" id="2.3.1.4"/>
    </reaction>
</comment>
<keyword evidence="3 6" id="KW-0808">Transferase</keyword>
<proteinExistence type="inferred from homology"/>
<dbReference type="PROSITE" id="PS51186">
    <property type="entry name" value="GNAT"/>
    <property type="match status" value="1"/>
</dbReference>